<dbReference type="FunFam" id="2.40.10.10:FF:000024">
    <property type="entry name" value="Serine protease 53"/>
    <property type="match status" value="1"/>
</dbReference>
<dbReference type="PRINTS" id="PR00722">
    <property type="entry name" value="CHYMOTRYPSIN"/>
</dbReference>
<evidence type="ECO:0000313" key="9">
    <source>
        <dbReference type="Ensembl" id="ENSPNAP00000034529.2"/>
    </source>
</evidence>
<keyword evidence="3 5" id="KW-0378">Hydrolase</keyword>
<dbReference type="GeneID" id="108425943"/>
<dbReference type="AlphaFoldDB" id="A0A3B4EGV6"/>
<dbReference type="PROSITE" id="PS50240">
    <property type="entry name" value="TRYPSIN_DOM"/>
    <property type="match status" value="1"/>
</dbReference>
<keyword evidence="6" id="KW-0472">Membrane</keyword>
<evidence type="ECO:0000313" key="10">
    <source>
        <dbReference type="Proteomes" id="UP001501920"/>
    </source>
</evidence>
<evidence type="ECO:0000256" key="3">
    <source>
        <dbReference type="ARBA" id="ARBA00022801"/>
    </source>
</evidence>
<evidence type="ECO:0000256" key="2">
    <source>
        <dbReference type="ARBA" id="ARBA00022729"/>
    </source>
</evidence>
<feature type="domain" description="Peptidase S1" evidence="8">
    <location>
        <begin position="37"/>
        <end position="270"/>
    </location>
</feature>
<organism evidence="9 10">
    <name type="scientific">Pygocentrus nattereri</name>
    <name type="common">Red-bellied piranha</name>
    <dbReference type="NCBI Taxonomy" id="42514"/>
    <lineage>
        <taxon>Eukaryota</taxon>
        <taxon>Metazoa</taxon>
        <taxon>Chordata</taxon>
        <taxon>Craniata</taxon>
        <taxon>Vertebrata</taxon>
        <taxon>Euteleostomi</taxon>
        <taxon>Actinopterygii</taxon>
        <taxon>Neopterygii</taxon>
        <taxon>Teleostei</taxon>
        <taxon>Ostariophysi</taxon>
        <taxon>Characiformes</taxon>
        <taxon>Characoidei</taxon>
        <taxon>Pygocentrus</taxon>
    </lineage>
</organism>
<reference evidence="9" key="2">
    <citation type="submission" date="2025-08" db="UniProtKB">
        <authorList>
            <consortium name="Ensembl"/>
        </authorList>
    </citation>
    <scope>IDENTIFICATION</scope>
</reference>
<dbReference type="InterPro" id="IPR033116">
    <property type="entry name" value="TRYPSIN_SER"/>
</dbReference>
<dbReference type="STRING" id="42514.ENSPNAP00000034529"/>
<dbReference type="PANTHER" id="PTHR24253:SF127">
    <property type="entry name" value="SERINE PROTEASE 27-LIKE"/>
    <property type="match status" value="1"/>
</dbReference>
<keyword evidence="2 7" id="KW-0732">Signal</keyword>
<dbReference type="Gene3D" id="2.40.10.10">
    <property type="entry name" value="Trypsin-like serine proteases"/>
    <property type="match status" value="1"/>
</dbReference>
<reference evidence="9 10" key="1">
    <citation type="submission" date="2020-10" db="EMBL/GenBank/DDBJ databases">
        <title>Pygocentrus nattereri (red-bellied piranha) genome, fPygNat1, primary haplotype.</title>
        <authorList>
            <person name="Myers G."/>
            <person name="Meyer A."/>
            <person name="Karagic N."/>
            <person name="Pippel M."/>
            <person name="Winkler S."/>
            <person name="Tracey A."/>
            <person name="Wood J."/>
            <person name="Formenti G."/>
            <person name="Howe K."/>
            <person name="Fedrigo O."/>
            <person name="Jarvis E.D."/>
        </authorList>
    </citation>
    <scope>NUCLEOTIDE SEQUENCE [LARGE SCALE GENOMIC DNA]</scope>
</reference>
<sequence>MELSLISLYFTILLLSAEDSNTQTTNNCGVAPLNTRVVGGANAPVGNWPWQVSIHYLGRHICGGTLIHQDWVLSAAHCIISTDISKWTLYLGRQKQSGSNPNEVSRSIQAIIVHPNYNNTLYDNDVSLMRLSVSVDFTDYIRPICLAANSSTFYNATSCWATGWGNIGKDVSLPAPQTLQEVKIPVMGTRECTCMYRAVEDTVITAQMICAGTKGKGICQGDSGGPLQCKQGSVWVQAGISSFGVPCAVGIPEVFTRVSEFQTWITQNAAGSSVNFVTFTSTGTDTDSGYVCSNITVSSAAATHKASLFSSLLVLLSTLIPFAFLTLIFSGVH</sequence>
<keyword evidence="6" id="KW-0812">Transmembrane</keyword>
<reference evidence="9" key="3">
    <citation type="submission" date="2025-09" db="UniProtKB">
        <authorList>
            <consortium name="Ensembl"/>
        </authorList>
    </citation>
    <scope>IDENTIFICATION</scope>
</reference>
<accession>A0A3B4EGV6</accession>
<dbReference type="GO" id="GO:0006508">
    <property type="term" value="P:proteolysis"/>
    <property type="evidence" value="ECO:0007669"/>
    <property type="project" value="UniProtKB-KW"/>
</dbReference>
<dbReference type="Ensembl" id="ENSPNAT00000038603.2">
    <property type="protein sequence ID" value="ENSPNAP00000034529.2"/>
    <property type="gene ID" value="ENSPNAG00000023887.2"/>
</dbReference>
<keyword evidence="10" id="KW-1185">Reference proteome</keyword>
<dbReference type="InterPro" id="IPR001314">
    <property type="entry name" value="Peptidase_S1A"/>
</dbReference>
<dbReference type="Proteomes" id="UP001501920">
    <property type="component" value="Chromosome 13"/>
</dbReference>
<dbReference type="PROSITE" id="PS00135">
    <property type="entry name" value="TRYPSIN_SER"/>
    <property type="match status" value="1"/>
</dbReference>
<evidence type="ECO:0000256" key="6">
    <source>
        <dbReference type="SAM" id="Phobius"/>
    </source>
</evidence>
<dbReference type="InterPro" id="IPR018114">
    <property type="entry name" value="TRYPSIN_HIS"/>
</dbReference>
<keyword evidence="1 5" id="KW-0645">Protease</keyword>
<dbReference type="SMART" id="SM00020">
    <property type="entry name" value="Tryp_SPc"/>
    <property type="match status" value="1"/>
</dbReference>
<feature type="transmembrane region" description="Helical" evidence="6">
    <location>
        <begin position="308"/>
        <end position="329"/>
    </location>
</feature>
<evidence type="ECO:0000256" key="5">
    <source>
        <dbReference type="RuleBase" id="RU363034"/>
    </source>
</evidence>
<keyword evidence="6" id="KW-1133">Transmembrane helix</keyword>
<name>A0A3B4EGV6_PYGNA</name>
<dbReference type="Pfam" id="PF00089">
    <property type="entry name" value="Trypsin"/>
    <property type="match status" value="1"/>
</dbReference>
<dbReference type="InterPro" id="IPR009003">
    <property type="entry name" value="Peptidase_S1_PA"/>
</dbReference>
<dbReference type="OMA" id="FNATSCW"/>
<keyword evidence="4" id="KW-1015">Disulfide bond</keyword>
<dbReference type="PANTHER" id="PTHR24253">
    <property type="entry name" value="TRANSMEMBRANE PROTEASE SERINE"/>
    <property type="match status" value="1"/>
</dbReference>
<dbReference type="InterPro" id="IPR001254">
    <property type="entry name" value="Trypsin_dom"/>
</dbReference>
<dbReference type="SUPFAM" id="SSF50494">
    <property type="entry name" value="Trypsin-like serine proteases"/>
    <property type="match status" value="1"/>
</dbReference>
<proteinExistence type="predicted"/>
<dbReference type="GeneTree" id="ENSGT00940000163009"/>
<dbReference type="InterPro" id="IPR043504">
    <property type="entry name" value="Peptidase_S1_PA_chymotrypsin"/>
</dbReference>
<keyword evidence="5" id="KW-0720">Serine protease</keyword>
<dbReference type="GO" id="GO:0004252">
    <property type="term" value="F:serine-type endopeptidase activity"/>
    <property type="evidence" value="ECO:0007669"/>
    <property type="project" value="InterPro"/>
</dbReference>
<evidence type="ECO:0000256" key="7">
    <source>
        <dbReference type="SAM" id="SignalP"/>
    </source>
</evidence>
<evidence type="ECO:0000256" key="1">
    <source>
        <dbReference type="ARBA" id="ARBA00022670"/>
    </source>
</evidence>
<feature type="signal peptide" evidence="7">
    <location>
        <begin position="1"/>
        <end position="22"/>
    </location>
</feature>
<evidence type="ECO:0000259" key="8">
    <source>
        <dbReference type="PROSITE" id="PS50240"/>
    </source>
</evidence>
<dbReference type="CDD" id="cd00190">
    <property type="entry name" value="Tryp_SPc"/>
    <property type="match status" value="1"/>
</dbReference>
<evidence type="ECO:0000256" key="4">
    <source>
        <dbReference type="ARBA" id="ARBA00023157"/>
    </source>
</evidence>
<dbReference type="RefSeq" id="XP_017550517.1">
    <property type="nucleotide sequence ID" value="XM_017695028.1"/>
</dbReference>
<feature type="chain" id="PRO_5043456130" description="Peptidase S1 domain-containing protein" evidence="7">
    <location>
        <begin position="23"/>
        <end position="333"/>
    </location>
</feature>
<protein>
    <recommendedName>
        <fullName evidence="8">Peptidase S1 domain-containing protein</fullName>
    </recommendedName>
</protein>
<dbReference type="PROSITE" id="PS00134">
    <property type="entry name" value="TRYPSIN_HIS"/>
    <property type="match status" value="1"/>
</dbReference>